<evidence type="ECO:0000313" key="2">
    <source>
        <dbReference type="Proteomes" id="UP000683360"/>
    </source>
</evidence>
<accession>A0A8S3UAM7</accession>
<organism evidence="1 2">
    <name type="scientific">Mytilus edulis</name>
    <name type="common">Blue mussel</name>
    <dbReference type="NCBI Taxonomy" id="6550"/>
    <lineage>
        <taxon>Eukaryota</taxon>
        <taxon>Metazoa</taxon>
        <taxon>Spiralia</taxon>
        <taxon>Lophotrochozoa</taxon>
        <taxon>Mollusca</taxon>
        <taxon>Bivalvia</taxon>
        <taxon>Autobranchia</taxon>
        <taxon>Pteriomorphia</taxon>
        <taxon>Mytilida</taxon>
        <taxon>Mytiloidea</taxon>
        <taxon>Mytilidae</taxon>
        <taxon>Mytilinae</taxon>
        <taxon>Mytilus</taxon>
    </lineage>
</organism>
<gene>
    <name evidence="1" type="ORF">MEDL_55011</name>
</gene>
<sequence length="159" mass="18770">MYFSTATKKEYSHYDYVDTEQKLENLVYHPKKIFNKLGDTHISDEDYQFAQTVWDKLKVKTLGEYSDVYLKKMDVALLADVFEKFRDISLHDYDLDPVSLFHHPGFSWSAMLKKGLGVAQTITDIDMMLFVEREYEAVYLSIFHRYAKANNPYLFDTYG</sequence>
<proteinExistence type="predicted"/>
<comment type="caution">
    <text evidence="1">The sequence shown here is derived from an EMBL/GenBank/DDBJ whole genome shotgun (WGS) entry which is preliminary data.</text>
</comment>
<evidence type="ECO:0008006" key="3">
    <source>
        <dbReference type="Google" id="ProtNLM"/>
    </source>
</evidence>
<dbReference type="PANTHER" id="PTHR31511:SF12">
    <property type="entry name" value="RHO TERMINATION FACTOR N-TERMINAL DOMAIN-CONTAINING PROTEIN"/>
    <property type="match status" value="1"/>
</dbReference>
<dbReference type="AlphaFoldDB" id="A0A8S3UAM7"/>
<keyword evidence="2" id="KW-1185">Reference proteome</keyword>
<dbReference type="OrthoDB" id="2425134at2759"/>
<evidence type="ECO:0000313" key="1">
    <source>
        <dbReference type="EMBL" id="CAG2242873.1"/>
    </source>
</evidence>
<dbReference type="Proteomes" id="UP000683360">
    <property type="component" value="Unassembled WGS sequence"/>
</dbReference>
<reference evidence="1" key="1">
    <citation type="submission" date="2021-03" db="EMBL/GenBank/DDBJ databases">
        <authorList>
            <person name="Bekaert M."/>
        </authorList>
    </citation>
    <scope>NUCLEOTIDE SEQUENCE</scope>
</reference>
<name>A0A8S3UAM7_MYTED</name>
<protein>
    <recommendedName>
        <fullName evidence="3">DNA-directed DNA polymerase</fullName>
    </recommendedName>
</protein>
<dbReference type="EMBL" id="CAJPWZ010002685">
    <property type="protein sequence ID" value="CAG2242873.1"/>
    <property type="molecule type" value="Genomic_DNA"/>
</dbReference>
<dbReference type="PANTHER" id="PTHR31511">
    <property type="entry name" value="PROTEIN CBG23764"/>
    <property type="match status" value="1"/>
</dbReference>